<name>A0A1F5EAY5_9BACT</name>
<protein>
    <recommendedName>
        <fullName evidence="4">Fibronectin type-III domain-containing protein</fullName>
    </recommendedName>
</protein>
<dbReference type="STRING" id="1797471.A3A71_00740"/>
<dbReference type="InterPro" id="IPR013783">
    <property type="entry name" value="Ig-like_fold"/>
</dbReference>
<evidence type="ECO:0000313" key="6">
    <source>
        <dbReference type="Proteomes" id="UP000177481"/>
    </source>
</evidence>
<dbReference type="SUPFAM" id="SSF50965">
    <property type="entry name" value="Galactose oxidase, central domain"/>
    <property type="match status" value="2"/>
</dbReference>
<dbReference type="Gene3D" id="2.120.10.80">
    <property type="entry name" value="Kelch-type beta propeller"/>
    <property type="match status" value="5"/>
</dbReference>
<keyword evidence="1" id="KW-0880">Kelch repeat</keyword>
<proteinExistence type="predicted"/>
<dbReference type="PANTHER" id="PTHR45632:SF3">
    <property type="entry name" value="KELCH-LIKE PROTEIN 32"/>
    <property type="match status" value="1"/>
</dbReference>
<dbReference type="InterPro" id="IPR036116">
    <property type="entry name" value="FN3_sf"/>
</dbReference>
<accession>A0A1F5EAY5</accession>
<dbReference type="SMART" id="SM00060">
    <property type="entry name" value="FN3"/>
    <property type="match status" value="4"/>
</dbReference>
<gene>
    <name evidence="5" type="ORF">A3A71_00740</name>
</gene>
<evidence type="ECO:0000256" key="1">
    <source>
        <dbReference type="ARBA" id="ARBA00022441"/>
    </source>
</evidence>
<keyword evidence="2" id="KW-0677">Repeat</keyword>
<dbReference type="Proteomes" id="UP000177481">
    <property type="component" value="Unassembled WGS sequence"/>
</dbReference>
<evidence type="ECO:0000259" key="4">
    <source>
        <dbReference type="PROSITE" id="PS50853"/>
    </source>
</evidence>
<dbReference type="EMBL" id="MEZX01000002">
    <property type="protein sequence ID" value="OGD64569.1"/>
    <property type="molecule type" value="Genomic_DNA"/>
</dbReference>
<dbReference type="InterPro" id="IPR015915">
    <property type="entry name" value="Kelch-typ_b-propeller"/>
</dbReference>
<dbReference type="PANTHER" id="PTHR45632">
    <property type="entry name" value="LD33804P"/>
    <property type="match status" value="1"/>
</dbReference>
<reference evidence="5 6" key="1">
    <citation type="journal article" date="2016" name="Nat. Commun.">
        <title>Thousands of microbial genomes shed light on interconnected biogeochemical processes in an aquifer system.</title>
        <authorList>
            <person name="Anantharaman K."/>
            <person name="Brown C.T."/>
            <person name="Hug L.A."/>
            <person name="Sharon I."/>
            <person name="Castelle C.J."/>
            <person name="Probst A.J."/>
            <person name="Thomas B.C."/>
            <person name="Singh A."/>
            <person name="Wilkins M.J."/>
            <person name="Karaoz U."/>
            <person name="Brodie E.L."/>
            <person name="Williams K.H."/>
            <person name="Hubbard S.S."/>
            <person name="Banfield J.F."/>
        </authorList>
    </citation>
    <scope>NUCLEOTIDE SEQUENCE [LARGE SCALE GENOMIC DNA]</scope>
</reference>
<dbReference type="InterPro" id="IPR003961">
    <property type="entry name" value="FN3_dom"/>
</dbReference>
<evidence type="ECO:0000256" key="3">
    <source>
        <dbReference type="SAM" id="MobiDB-lite"/>
    </source>
</evidence>
<feature type="domain" description="Fibronectin type-III" evidence="4">
    <location>
        <begin position="1909"/>
        <end position="2011"/>
    </location>
</feature>
<dbReference type="PROSITE" id="PS50853">
    <property type="entry name" value="FN3"/>
    <property type="match status" value="1"/>
</dbReference>
<dbReference type="SUPFAM" id="SSF49265">
    <property type="entry name" value="Fibronectin type III"/>
    <property type="match status" value="2"/>
</dbReference>
<evidence type="ECO:0000256" key="2">
    <source>
        <dbReference type="ARBA" id="ARBA00022737"/>
    </source>
</evidence>
<evidence type="ECO:0000313" key="5">
    <source>
        <dbReference type="EMBL" id="OGD64569.1"/>
    </source>
</evidence>
<dbReference type="Gene3D" id="2.60.40.10">
    <property type="entry name" value="Immunoglobulins"/>
    <property type="match status" value="2"/>
</dbReference>
<feature type="region of interest" description="Disordered" evidence="3">
    <location>
        <begin position="735"/>
        <end position="759"/>
    </location>
</feature>
<sequence>MKFNHRHIVRHVSYLATHPWTRRGVALLSVFIILVTLGYSPSSFAANLTQTVTTKADYELGVLSGLDTESTPDRLQLQAAGSWGARSWAEPPDTIESGSAFSSDGTYIYTLRGGSFAYFWRYDPVRNTWRAMANAPFAVGIGSDMRYDSTGAIYATFGLYTKKFAKYTISTNTWTELAETSDVVGNGSGLAFDGTNMYLLRGNNSQDFYRYNIGTNTWDPLTGPPATIYNGADLVYNAGYIYAWRGNNTLSFYRYDIAAGTWSDAAVADVTAGGLMNADGNAMVVGNYIYKARSGGTLTWYRYSISGNTWEALTDVPLTVNYGGLIYVSGTDRIYAFRGTSTRTFWAWNPNTSAWVGSAEPIVSSVAYTVGTGGNLISDGAQYVYLLRGGNTANLLRYDSSANTWSLMASAIVASVTYNFNYDTFGVKAGNYLYFFQGNNTNFLRYDIAGNSWSLLAITLAAIGNGGGLVYPGSGDYIYALRGAGTATFYRYSISGDSWDDASVADLPTSPQTSVANVGGRMVSDGTDIYALPGYGVSRFLKYTVGTNTWSEIASAPFPAYYGASLEYKSGKIYALAGYYKDKFYEYNISGDSWRKLANTQLAAAGGVGAYNGASLAVMGSTIYAVRGNGVADFWTYSIDANSYTTSGTYTSPVFDFSFVSAWVSLASTTTAGSDSSLLIETRSSADNSSWTSYQALSGSDIQSTVNRYLQVRLTFTASTDKTVTPTLDDFTVTYTSDETAPTNPSSATGSSQQVGGTALTSGQSYPHVAPYFTWSGASDAGSGLQGYYVYFGTDVNADPATSGSLATTATFTANTAMTAGTYYLRLKAVDNKNNNASSTYAAFTYVYNGVTPPQSLQMTSQANFETGTLTSVSATQSSGNLQLSTATGSWGQESLIAPPASIYVGGMFAYVASSNKLYTFRGNNTTTFYSYDVAGNAWTTEGASNFGNVYAGGGVVEGPSGYLYGWIGNGSSSFARYTISSSTWDDSAAADLPLAANYGASAVYDGSRYIYFLRGNSDDAFWSYDTQNNTWANLTNANFGNGTANQTTYLGAALAFDGTDTIYASQGNNYSYFAKYTISTNTWTPLTMAPVGFYVGANLNYDATTNAVYGLAGNNRGTFLKYDTVNDVWSIIQEPPLYTSYGAAQRIIGRNIYTLRGANTTAFWIFDIDNGVWKKPVQNVFGTQYAGTIYYPTSNGASVVKGDGNYYYATRGNIDSQFVRFDRSSSTVVTMAPVPEGLNQGASLVYDSVNGTIYATTGTTNLDFFKYTISSNSWVKINSGSTDLVPASLNAGSDMVYDGSRYIYLSRGANGAQFYRYDTQGSAGSRWSTMTSSTSTPSWGGSLVYNSGYIYMTRGSSTASFYRYDVGANTWSDPLVADAPGTVSTGGSLSLGSDGKIYLARGNIGTPPQNLYVYDITLNTWSTLNNAPAGWGAGGDLSGENGEQLHGFLGQGTNAISDGIYTYTQQTSTTSFAKTGSYTSTAHSLTSVYKWANLTANYTAPANTTVSIKTQSSSDGADWSSLTAVTNAQRTTGTDTYTYQIASPANAYLRVEVTLTSDGLHTPTFNDYTISYYQDTTAPTNPDALTVYDSDEENSTLVTSTWYNYAAPKFSWNAGTDNAGGSGVEGYYLYFGTDSEANPSITSGIINDGSAVQFQTGAEYILDEAMSSGSTYYFLVKTRDNAQNISGSAWEAFTYQFDSTAPTNPGSISVNPAGYSATDSFTFSYSAGSDAQSGVLKYQYRTGGDAVDSWTDSNPLTTTSIALPNDEHAEGQYQSGTNIFYLRTVDNAGNASSSTSANYYYSGSAPTPPQNIEVDNEVSETNSFTITWDPPLTYVGELELLRYRWSVNALPTANNSTETSAESVGPAALATQQGENTFYVVAKDGAGNVDYDLYAQVSFSANTAAPSAPNDFNLNDLSDRDAQKYGAALSWEEPDTYDEGNFSGYKVYRSTDDVTYTVISSTTGTAYVDQGLTGGTRYYYKTTAYTKTNTESVSTSSLSVVPTGKFTSAPTIASETISTNIFARRITFSWITTRAKGDGSGTSFVKCGLTVNDLDITAGDFAQVLAHNVSVEGLTPSTPYKCFLYSTDVDGNTATYGAMDLTTAPPPVVKDVEVTDISLSSARVSFKTNVQAKGELKYGETSEFGSVKEFDSFGQDFSIALTGLKDTTDYFYGFRMVTSDGDVFAQEVINKFETLPMPVVSNVEVEPVLKVDTPTLKVTYTSNIDTSTTVLYSTSGATQLERTASEPLSTKHSIVLSGLLPKRSYKIIAGGSDSFGNDAVPEIVYATTKDDTKPPEILSFAIMSQPQTDGKTILVAKVESNEPTVAQLEVAQGSSATSYNISGQADTLNQSHNLSISVPAGGIYSVRVKLADSSGNITYSDPENVSGGIRRLNALQLISRTLVKNFGWLSRLWQ</sequence>
<dbReference type="SUPFAM" id="SSF117281">
    <property type="entry name" value="Kelch motif"/>
    <property type="match status" value="2"/>
</dbReference>
<organism evidence="5 6">
    <name type="scientific">Candidatus Berkelbacteria bacterium RIFCSPLOWO2_01_FULL_50_28</name>
    <dbReference type="NCBI Taxonomy" id="1797471"/>
    <lineage>
        <taxon>Bacteria</taxon>
        <taxon>Candidatus Berkelbacteria</taxon>
    </lineage>
</organism>
<comment type="caution">
    <text evidence="5">The sequence shown here is derived from an EMBL/GenBank/DDBJ whole genome shotgun (WGS) entry which is preliminary data.</text>
</comment>
<dbReference type="CDD" id="cd00063">
    <property type="entry name" value="FN3"/>
    <property type="match status" value="1"/>
</dbReference>
<dbReference type="InterPro" id="IPR011043">
    <property type="entry name" value="Gal_Oxase/kelch_b-propeller"/>
</dbReference>